<protein>
    <recommendedName>
        <fullName evidence="3">Nucleotidyl transferase AbiEii/AbiGii toxin family protein</fullName>
    </recommendedName>
</protein>
<keyword evidence="2" id="KW-1185">Reference proteome</keyword>
<dbReference type="RefSeq" id="WP_114121563.1">
    <property type="nucleotide sequence ID" value="NZ_JPWA01000008.1"/>
</dbReference>
<proteinExistence type="predicted"/>
<evidence type="ECO:0008006" key="3">
    <source>
        <dbReference type="Google" id="ProtNLM"/>
    </source>
</evidence>
<organism evidence="1 2">
    <name type="scientific">Thalassospira xianhensis MCCC 1A02616</name>
    <dbReference type="NCBI Taxonomy" id="1177929"/>
    <lineage>
        <taxon>Bacteria</taxon>
        <taxon>Pseudomonadati</taxon>
        <taxon>Pseudomonadota</taxon>
        <taxon>Alphaproteobacteria</taxon>
        <taxon>Rhodospirillales</taxon>
        <taxon>Thalassospiraceae</taxon>
        <taxon>Thalassospira</taxon>
    </lineage>
</organism>
<evidence type="ECO:0000313" key="2">
    <source>
        <dbReference type="Proteomes" id="UP000252419"/>
    </source>
</evidence>
<name>A0A367UDG0_9PROT</name>
<evidence type="ECO:0000313" key="1">
    <source>
        <dbReference type="EMBL" id="RCK06356.1"/>
    </source>
</evidence>
<comment type="caution">
    <text evidence="1">The sequence shown here is derived from an EMBL/GenBank/DDBJ whole genome shotgun (WGS) entry which is preliminary data.</text>
</comment>
<dbReference type="Pfam" id="PF08843">
    <property type="entry name" value="AbiEii"/>
    <property type="match status" value="1"/>
</dbReference>
<accession>A0A367UDG0</accession>
<dbReference type="AlphaFoldDB" id="A0A367UDG0"/>
<dbReference type="InterPro" id="IPR014942">
    <property type="entry name" value="AbiEii"/>
</dbReference>
<dbReference type="Proteomes" id="UP000252419">
    <property type="component" value="Unassembled WGS sequence"/>
</dbReference>
<reference evidence="1 2" key="1">
    <citation type="submission" date="2014-07" db="EMBL/GenBank/DDBJ databases">
        <title>Draft genome sequence of Thalassospira xianhensis P-4 (MCCC 1A02616).</title>
        <authorList>
            <person name="Lai Q."/>
            <person name="Shao Z."/>
        </authorList>
    </citation>
    <scope>NUCLEOTIDE SEQUENCE [LARGE SCALE GENOMIC DNA]</scope>
    <source>
        <strain evidence="1 2">MCCC 1A02616</strain>
    </source>
</reference>
<dbReference type="EMBL" id="JPWA01000008">
    <property type="protein sequence ID" value="RCK06356.1"/>
    <property type="molecule type" value="Genomic_DNA"/>
</dbReference>
<gene>
    <name evidence="1" type="ORF">TH5_09145</name>
</gene>
<sequence>MTQFPIHDGPHNDDWKSLLPTAIAVIKAVEEKTGRSFDFTIGGGSMLLRRYGHRKSRDLDLFSEDIGLVRQCSPRFNDTAEELCPDYSEEATAVKLIVGMQEIDFIASTAVVQKDAFENVKLMGHDVVIERPREILAKKIAYRGSNFQPRDVFDLAAVLVAEPEEVAAIGPWLSYNQVTTVQKRLLEIQPTLQDELNQKVEALPDFRGVEKDCLELVTGLMNEWENAFRPKVDIPPYSEETHFLVYSRTGDSVMVKNLETKKIDNPFGPAFVSPEGERYFRNGETISEQEWRQTVKPDSSPRSDI</sequence>